<dbReference type="RefSeq" id="WP_166453537.1">
    <property type="nucleotide sequence ID" value="NZ_JAAOMA010000042.1"/>
</dbReference>
<organism evidence="3 4">
    <name type="scientific">Chromobacterium fluminis</name>
    <dbReference type="NCBI Taxonomy" id="3044269"/>
    <lineage>
        <taxon>Bacteria</taxon>
        <taxon>Pseudomonadati</taxon>
        <taxon>Pseudomonadota</taxon>
        <taxon>Betaproteobacteria</taxon>
        <taxon>Neisseriales</taxon>
        <taxon>Chromobacteriaceae</taxon>
        <taxon>Chromobacterium</taxon>
    </lineage>
</organism>
<feature type="compositionally biased region" description="Polar residues" evidence="1">
    <location>
        <begin position="431"/>
        <end position="451"/>
    </location>
</feature>
<feature type="signal peptide" evidence="2">
    <location>
        <begin position="1"/>
        <end position="25"/>
    </location>
</feature>
<feature type="region of interest" description="Disordered" evidence="1">
    <location>
        <begin position="431"/>
        <end position="459"/>
    </location>
</feature>
<sequence length="459" mass="49507">MKYNFIHPRLFLVTLLSIWSYKSHADQYAPGACTLIPNSKTCLDATPCKTDSTGSTICLAGAKLPPRALSVPQSCWQFGYSYACNEPVPVNTCTPYENNSSCSVVSSTCSDKIAETGACSSWLYTYQCQTKPAQSSQQMSCSSGLFDPNKYPTPINTNNSFSKAAIAQEMMREAQVYNDGHIFSGVKEKCTKGYAGIKNCCTTSPQAQSNSQVMSTAIGVAGSAVKYAGEKAIDMASSYMYDAMFTNGWTDSMASNMMSNGTVGTNLASNGLSVGAWGFTYSTGTFTAGSGLMGANTQLMSFGSNGYLSFNPYVFGAMVAMAVIQNLRSCTQDEIMLSMHRGARLSYFIDETCSNKVLGTCMEWQDNYCSFNSVLSKIINTQGKPQLGLDLSDCGGLTVEQLNKIDFTKINFSEFTQDVVEKATSNLPTNINGNYTPAMQSTPRGSSQTLHSPVIPSYN</sequence>
<accession>A0ABX0LKT5</accession>
<evidence type="ECO:0000256" key="1">
    <source>
        <dbReference type="SAM" id="MobiDB-lite"/>
    </source>
</evidence>
<evidence type="ECO:0000313" key="4">
    <source>
        <dbReference type="Proteomes" id="UP001515641"/>
    </source>
</evidence>
<evidence type="ECO:0000256" key="2">
    <source>
        <dbReference type="SAM" id="SignalP"/>
    </source>
</evidence>
<reference evidence="3 4" key="1">
    <citation type="submission" date="2020-03" db="EMBL/GenBank/DDBJ databases">
        <title>Draft genome sequence of environmentally isolated cultures.</title>
        <authorList>
            <person name="Wilson H.S."/>
            <person name="De Leon M.E."/>
        </authorList>
    </citation>
    <scope>NUCLEOTIDE SEQUENCE [LARGE SCALE GENOMIC DNA]</scope>
    <source>
        <strain evidence="3 4">HSC-31F16</strain>
    </source>
</reference>
<evidence type="ECO:0000313" key="3">
    <source>
        <dbReference type="EMBL" id="NHR07787.1"/>
    </source>
</evidence>
<keyword evidence="2" id="KW-0732">Signal</keyword>
<gene>
    <name evidence="3" type="ORF">HA052_21590</name>
</gene>
<comment type="caution">
    <text evidence="3">The sequence shown here is derived from an EMBL/GenBank/DDBJ whole genome shotgun (WGS) entry which is preliminary data.</text>
</comment>
<name>A0ABX0LKT5_9NEIS</name>
<dbReference type="EMBL" id="JAAOMA010000042">
    <property type="protein sequence ID" value="NHR07787.1"/>
    <property type="molecule type" value="Genomic_DNA"/>
</dbReference>
<dbReference type="Pfam" id="PF06986">
    <property type="entry name" value="F_T4SS_TraN"/>
    <property type="match status" value="2"/>
</dbReference>
<dbReference type="Proteomes" id="UP001515641">
    <property type="component" value="Unassembled WGS sequence"/>
</dbReference>
<proteinExistence type="predicted"/>
<keyword evidence="4" id="KW-1185">Reference proteome</keyword>
<dbReference type="InterPro" id="IPR014121">
    <property type="entry name" value="TraN_Ftype"/>
</dbReference>
<feature type="chain" id="PRO_5045224417" evidence="2">
    <location>
        <begin position="26"/>
        <end position="459"/>
    </location>
</feature>
<protein>
    <submittedName>
        <fullName evidence="3">Conjugal transfer protein TraN</fullName>
    </submittedName>
</protein>